<evidence type="ECO:0000313" key="3">
    <source>
        <dbReference type="Proteomes" id="UP000499080"/>
    </source>
</evidence>
<reference evidence="2 3" key="1">
    <citation type="journal article" date="2019" name="Sci. Rep.">
        <title>Orb-weaving spider Araneus ventricosus genome elucidates the spidroin gene catalogue.</title>
        <authorList>
            <person name="Kono N."/>
            <person name="Nakamura H."/>
            <person name="Ohtoshi R."/>
            <person name="Moran D.A.P."/>
            <person name="Shinohara A."/>
            <person name="Yoshida Y."/>
            <person name="Fujiwara M."/>
            <person name="Mori M."/>
            <person name="Tomita M."/>
            <person name="Arakawa K."/>
        </authorList>
    </citation>
    <scope>NUCLEOTIDE SEQUENCE [LARGE SCALE GENOMIC DNA]</scope>
</reference>
<comment type="caution">
    <text evidence="2">The sequence shown here is derived from an EMBL/GenBank/DDBJ whole genome shotgun (WGS) entry which is preliminary data.</text>
</comment>
<protein>
    <submittedName>
        <fullName evidence="2">Uncharacterized protein</fullName>
    </submittedName>
</protein>
<evidence type="ECO:0000256" key="1">
    <source>
        <dbReference type="SAM" id="MobiDB-lite"/>
    </source>
</evidence>
<dbReference type="AlphaFoldDB" id="A0A4Y2IKB5"/>
<accession>A0A4Y2IKB5</accession>
<dbReference type="Proteomes" id="UP000499080">
    <property type="component" value="Unassembled WGS sequence"/>
</dbReference>
<dbReference type="EMBL" id="BGPR01002742">
    <property type="protein sequence ID" value="GBM78243.1"/>
    <property type="molecule type" value="Genomic_DNA"/>
</dbReference>
<proteinExistence type="predicted"/>
<keyword evidence="3" id="KW-1185">Reference proteome</keyword>
<feature type="compositionally biased region" description="Polar residues" evidence="1">
    <location>
        <begin position="64"/>
        <end position="73"/>
    </location>
</feature>
<gene>
    <name evidence="2" type="ORF">AVEN_273329_1</name>
</gene>
<name>A0A4Y2IKB5_ARAVE</name>
<organism evidence="2 3">
    <name type="scientific">Araneus ventricosus</name>
    <name type="common">Orbweaver spider</name>
    <name type="synonym">Epeira ventricosa</name>
    <dbReference type="NCBI Taxonomy" id="182803"/>
    <lineage>
        <taxon>Eukaryota</taxon>
        <taxon>Metazoa</taxon>
        <taxon>Ecdysozoa</taxon>
        <taxon>Arthropoda</taxon>
        <taxon>Chelicerata</taxon>
        <taxon>Arachnida</taxon>
        <taxon>Araneae</taxon>
        <taxon>Araneomorphae</taxon>
        <taxon>Entelegynae</taxon>
        <taxon>Araneoidea</taxon>
        <taxon>Araneidae</taxon>
        <taxon>Araneus</taxon>
    </lineage>
</organism>
<evidence type="ECO:0000313" key="2">
    <source>
        <dbReference type="EMBL" id="GBM78243.1"/>
    </source>
</evidence>
<sequence length="102" mass="11126">MRYEGNDIPLSSPEFESSFPSIPQVSSTPPPLSDKELPLVFPAPAEDGESTPPTTMTPEHRSEPSTLHRNTPESVPATLVKASELENHQLDSYCDCVIFVSS</sequence>
<feature type="region of interest" description="Disordered" evidence="1">
    <location>
        <begin position="1"/>
        <end position="74"/>
    </location>
</feature>
<feature type="compositionally biased region" description="Low complexity" evidence="1">
    <location>
        <begin position="11"/>
        <end position="21"/>
    </location>
</feature>